<protein>
    <submittedName>
        <fullName evidence="2">Uncharacterized protein</fullName>
    </submittedName>
</protein>
<name>A0ABT7ZMY8_9BACL</name>
<reference evidence="2 3" key="1">
    <citation type="submission" date="2023-03" db="EMBL/GenBank/DDBJ databases">
        <authorList>
            <person name="Uniacke-Lowe S."/>
            <person name="Ross P."/>
            <person name="Hill C."/>
        </authorList>
    </citation>
    <scope>NUCLEOTIDE SEQUENCE [LARGE SCALE GENOMIC DNA]</scope>
    <source>
        <strain evidence="2 3">APC 4016</strain>
    </source>
</reference>
<proteinExistence type="predicted"/>
<dbReference type="EMBL" id="JASDCQ010000004">
    <property type="protein sequence ID" value="MDN3428447.1"/>
    <property type="molecule type" value="Genomic_DNA"/>
</dbReference>
<comment type="caution">
    <text evidence="2">The sequence shown here is derived from an EMBL/GenBank/DDBJ whole genome shotgun (WGS) entry which is preliminary data.</text>
</comment>
<sequence>MKGLISTARGKLSLKSLLLEESAMARKGTAGKTPEKHVGAPESGIDKAINKTKEVFDGENEATDYEEVKGKEEMKDAKEHSKKVANKKNEDSDRNI</sequence>
<keyword evidence="3" id="KW-1185">Reference proteome</keyword>
<accession>A0ABT7ZMY8</accession>
<feature type="region of interest" description="Disordered" evidence="1">
    <location>
        <begin position="25"/>
        <end position="96"/>
    </location>
</feature>
<feature type="compositionally biased region" description="Basic and acidic residues" evidence="1">
    <location>
        <begin position="66"/>
        <end position="79"/>
    </location>
</feature>
<feature type="compositionally biased region" description="Basic and acidic residues" evidence="1">
    <location>
        <begin position="33"/>
        <end position="56"/>
    </location>
</feature>
<organism evidence="2 3">
    <name type="scientific">Planococcus notacanthi</name>
    <dbReference type="NCBI Taxonomy" id="3035188"/>
    <lineage>
        <taxon>Bacteria</taxon>
        <taxon>Bacillati</taxon>
        <taxon>Bacillota</taxon>
        <taxon>Bacilli</taxon>
        <taxon>Bacillales</taxon>
        <taxon>Caryophanaceae</taxon>
        <taxon>Planococcus</taxon>
    </lineage>
</organism>
<dbReference type="RefSeq" id="WP_290215272.1">
    <property type="nucleotide sequence ID" value="NZ_JASDCQ010000004.1"/>
</dbReference>
<dbReference type="Proteomes" id="UP001225873">
    <property type="component" value="Unassembled WGS sequence"/>
</dbReference>
<evidence type="ECO:0000313" key="3">
    <source>
        <dbReference type="Proteomes" id="UP001225873"/>
    </source>
</evidence>
<evidence type="ECO:0000256" key="1">
    <source>
        <dbReference type="SAM" id="MobiDB-lite"/>
    </source>
</evidence>
<gene>
    <name evidence="2" type="ORF">QMA01_14175</name>
</gene>
<feature type="compositionally biased region" description="Basic and acidic residues" evidence="1">
    <location>
        <begin position="87"/>
        <end position="96"/>
    </location>
</feature>
<evidence type="ECO:0000313" key="2">
    <source>
        <dbReference type="EMBL" id="MDN3428447.1"/>
    </source>
</evidence>